<evidence type="ECO:0000313" key="1">
    <source>
        <dbReference type="EMBL" id="KAJ1363413.1"/>
    </source>
</evidence>
<name>A0AAD5MVE8_PARTN</name>
<sequence length="62" mass="7173">MQEKGVLWSTHGPLEKAARSSRGELDVNKRSHYQWVIIYATPGAVDGWERLLIESDTKYRIE</sequence>
<accession>A0AAD5MVE8</accession>
<reference evidence="1" key="1">
    <citation type="submission" date="2021-06" db="EMBL/GenBank/DDBJ databases">
        <title>Parelaphostrongylus tenuis whole genome reference sequence.</title>
        <authorList>
            <person name="Garwood T.J."/>
            <person name="Larsen P.A."/>
            <person name="Fountain-Jones N.M."/>
            <person name="Garbe J.R."/>
            <person name="Macchietto M.G."/>
            <person name="Kania S.A."/>
            <person name="Gerhold R.W."/>
            <person name="Richards J.E."/>
            <person name="Wolf T.M."/>
        </authorList>
    </citation>
    <scope>NUCLEOTIDE SEQUENCE</scope>
    <source>
        <strain evidence="1">MNPRO001-30</strain>
        <tissue evidence="1">Meninges</tissue>
    </source>
</reference>
<dbReference type="EMBL" id="JAHQIW010004697">
    <property type="protein sequence ID" value="KAJ1363413.1"/>
    <property type="molecule type" value="Genomic_DNA"/>
</dbReference>
<proteinExistence type="predicted"/>
<organism evidence="1 2">
    <name type="scientific">Parelaphostrongylus tenuis</name>
    <name type="common">Meningeal worm</name>
    <dbReference type="NCBI Taxonomy" id="148309"/>
    <lineage>
        <taxon>Eukaryota</taxon>
        <taxon>Metazoa</taxon>
        <taxon>Ecdysozoa</taxon>
        <taxon>Nematoda</taxon>
        <taxon>Chromadorea</taxon>
        <taxon>Rhabditida</taxon>
        <taxon>Rhabditina</taxon>
        <taxon>Rhabditomorpha</taxon>
        <taxon>Strongyloidea</taxon>
        <taxon>Metastrongylidae</taxon>
        <taxon>Parelaphostrongylus</taxon>
    </lineage>
</organism>
<dbReference type="AlphaFoldDB" id="A0AAD5MVE8"/>
<protein>
    <submittedName>
        <fullName evidence="1">Uncharacterized protein</fullName>
    </submittedName>
</protein>
<dbReference type="Proteomes" id="UP001196413">
    <property type="component" value="Unassembled WGS sequence"/>
</dbReference>
<evidence type="ECO:0000313" key="2">
    <source>
        <dbReference type="Proteomes" id="UP001196413"/>
    </source>
</evidence>
<comment type="caution">
    <text evidence="1">The sequence shown here is derived from an EMBL/GenBank/DDBJ whole genome shotgun (WGS) entry which is preliminary data.</text>
</comment>
<keyword evidence="2" id="KW-1185">Reference proteome</keyword>
<gene>
    <name evidence="1" type="ORF">KIN20_023279</name>
</gene>